<feature type="transmembrane region" description="Helical" evidence="1">
    <location>
        <begin position="12"/>
        <end position="34"/>
    </location>
</feature>
<dbReference type="Proteomes" id="UP001221208">
    <property type="component" value="Unassembled WGS sequence"/>
</dbReference>
<accession>A0ABT5K585</accession>
<dbReference type="InterPro" id="IPR028087">
    <property type="entry name" value="Tad_N"/>
</dbReference>
<comment type="caution">
    <text evidence="3">The sequence shown here is derived from an EMBL/GenBank/DDBJ whole genome shotgun (WGS) entry which is preliminary data.</text>
</comment>
<keyword evidence="1" id="KW-0472">Membrane</keyword>
<evidence type="ECO:0000313" key="4">
    <source>
        <dbReference type="Proteomes" id="UP001221208"/>
    </source>
</evidence>
<proteinExistence type="predicted"/>
<protein>
    <submittedName>
        <fullName evidence="3">Pilus assembly protein TadG-related protein</fullName>
    </submittedName>
</protein>
<dbReference type="RefSeq" id="WP_273672315.1">
    <property type="nucleotide sequence ID" value="NZ_JAQQXR010000006.1"/>
</dbReference>
<organism evidence="3 4">
    <name type="scientific">Janthinobacterium fluminis</name>
    <dbReference type="NCBI Taxonomy" id="2987524"/>
    <lineage>
        <taxon>Bacteria</taxon>
        <taxon>Pseudomonadati</taxon>
        <taxon>Pseudomonadota</taxon>
        <taxon>Betaproteobacteria</taxon>
        <taxon>Burkholderiales</taxon>
        <taxon>Oxalobacteraceae</taxon>
        <taxon>Janthinobacterium</taxon>
    </lineage>
</organism>
<evidence type="ECO:0000259" key="2">
    <source>
        <dbReference type="Pfam" id="PF13400"/>
    </source>
</evidence>
<name>A0ABT5K585_9BURK</name>
<dbReference type="EMBL" id="JAQQXR010000006">
    <property type="protein sequence ID" value="MDC8759251.1"/>
    <property type="molecule type" value="Genomic_DNA"/>
</dbReference>
<evidence type="ECO:0000313" key="3">
    <source>
        <dbReference type="EMBL" id="MDC8759251.1"/>
    </source>
</evidence>
<keyword evidence="4" id="KW-1185">Reference proteome</keyword>
<gene>
    <name evidence="3" type="ORF">OIK44_16840</name>
</gene>
<keyword evidence="1" id="KW-1133">Transmembrane helix</keyword>
<feature type="domain" description="Putative Flp pilus-assembly TadG-like N-terminal" evidence="2">
    <location>
        <begin position="13"/>
        <end position="59"/>
    </location>
</feature>
<dbReference type="Pfam" id="PF13400">
    <property type="entry name" value="Tad"/>
    <property type="match status" value="1"/>
</dbReference>
<keyword evidence="1" id="KW-0812">Transmembrane</keyword>
<sequence>MTPAFRRQHRQRGAIAIVLGLTLVILFAMGGFVLDLGHLYIVKAELQNGADGAALAGAKQLNEKLDGVNAAVTQALLVAGKNRYDFSTPLTLSEANLGFSDSPDGPWSSAATARASPQGMTFIQVDTGSKTLATYLMGVAGINTVSTVGVAVAGRFVNDVTPIGVCAVDPANKTAKYTYPSGLTELVEFGFRRGVSYNLFGLNPLGGSSDPYLINPVDAPPVACAAGHSSAASTAPFMCTGSSAVVSSGSGQVYTNTGMTASLAASLNSRFDDYGGPSVCDPVTAPPDVNIREYPCKGASPCVTNAPNTVTVTPPINWLEPGASTLPNQQTVSIDAATKKPNYLLPAASATPAIAGQAQFAGYGVLWSYGPAYQADAGAPPKAGSAFTPAQANANPLYNTAAVNYFDTTASTNYPTTADVSFPPGTPAAPYNQGAGSPYFLAPGVAHPGQRNRRILNVVLVDCRVAPVGPASCGTMTAVGIGKFFMLTKADFSGGTKHLDVEFSGLIEPVPTSEIKLYK</sequence>
<evidence type="ECO:0000256" key="1">
    <source>
        <dbReference type="SAM" id="Phobius"/>
    </source>
</evidence>
<reference evidence="3 4" key="1">
    <citation type="submission" date="2022-10" db="EMBL/GenBank/DDBJ databases">
        <title>Janthinobacterium sp. hw3 Genome sequencing.</title>
        <authorList>
            <person name="Park S."/>
        </authorList>
    </citation>
    <scope>NUCLEOTIDE SEQUENCE [LARGE SCALE GENOMIC DNA]</scope>
    <source>
        <strain evidence="4">hw3</strain>
    </source>
</reference>